<evidence type="ECO:0000313" key="2">
    <source>
        <dbReference type="Proteomes" id="UP001239111"/>
    </source>
</evidence>
<comment type="caution">
    <text evidence="1">The sequence shown here is derived from an EMBL/GenBank/DDBJ whole genome shotgun (WGS) entry which is preliminary data.</text>
</comment>
<dbReference type="EMBL" id="CM056742">
    <property type="protein sequence ID" value="KAJ8676209.1"/>
    <property type="molecule type" value="Genomic_DNA"/>
</dbReference>
<name>A0ACC2NY50_9HYME</name>
<reference evidence="1" key="1">
    <citation type="submission" date="2023-04" db="EMBL/GenBank/DDBJ databases">
        <title>A chromosome-level genome assembly of the parasitoid wasp Eretmocerus hayati.</title>
        <authorList>
            <person name="Zhong Y."/>
            <person name="Liu S."/>
            <person name="Liu Y."/>
        </authorList>
    </citation>
    <scope>NUCLEOTIDE SEQUENCE</scope>
    <source>
        <strain evidence="1">ZJU_SS_LIU_2023</strain>
    </source>
</reference>
<evidence type="ECO:0000313" key="1">
    <source>
        <dbReference type="EMBL" id="KAJ8676209.1"/>
    </source>
</evidence>
<gene>
    <name evidence="1" type="ORF">QAD02_011995</name>
</gene>
<organism evidence="1 2">
    <name type="scientific">Eretmocerus hayati</name>
    <dbReference type="NCBI Taxonomy" id="131215"/>
    <lineage>
        <taxon>Eukaryota</taxon>
        <taxon>Metazoa</taxon>
        <taxon>Ecdysozoa</taxon>
        <taxon>Arthropoda</taxon>
        <taxon>Hexapoda</taxon>
        <taxon>Insecta</taxon>
        <taxon>Pterygota</taxon>
        <taxon>Neoptera</taxon>
        <taxon>Endopterygota</taxon>
        <taxon>Hymenoptera</taxon>
        <taxon>Apocrita</taxon>
        <taxon>Proctotrupomorpha</taxon>
        <taxon>Chalcidoidea</taxon>
        <taxon>Aphelinidae</taxon>
        <taxon>Aphelininae</taxon>
        <taxon>Eretmocerus</taxon>
    </lineage>
</organism>
<protein>
    <submittedName>
        <fullName evidence="1">Uncharacterized protein</fullName>
    </submittedName>
</protein>
<keyword evidence="2" id="KW-1185">Reference proteome</keyword>
<accession>A0ACC2NY50</accession>
<proteinExistence type="predicted"/>
<dbReference type="Proteomes" id="UP001239111">
    <property type="component" value="Chromosome 2"/>
</dbReference>
<sequence>MASSYAKDDQGTFIPASQRPDGTWRKPRRVKDGYVPQEEVPLYESKGKQFVKNKPALPVGMSPEYAAAQKAKKEETSKHNPIPGLTIQNESKKKKKKNKNKEVTSLTENLAKATITDTQPSEQKTTSETSNTPKEKSKTPSAPPVVATKKQPNTPKEKSKTPSAPPAVAKTKQPNTPKEKSKTPSAPPAGTTAKPAVPDQQVSTTDPLKRLKNLRKKIKEIESLDKKIKSGEIKNPDKEMLLKVSRKAEIQQEIGYLEANQ</sequence>